<keyword evidence="1" id="KW-0812">Transmembrane</keyword>
<keyword evidence="3" id="KW-1185">Reference proteome</keyword>
<dbReference type="InterPro" id="IPR021741">
    <property type="entry name" value="DUF3311"/>
</dbReference>
<dbReference type="PANTHER" id="PTHR40034">
    <property type="entry name" value="BSL5891 PROTEIN"/>
    <property type="match status" value="1"/>
</dbReference>
<reference evidence="2 3" key="1">
    <citation type="submission" date="2018-10" db="EMBL/GenBank/DDBJ databases">
        <title>Phylogenomics of Brevibacillus.</title>
        <authorList>
            <person name="Dunlap C."/>
        </authorList>
    </citation>
    <scope>NUCLEOTIDE SEQUENCE [LARGE SCALE GENOMIC DNA]</scope>
    <source>
        <strain evidence="2 3">JCM 15716</strain>
    </source>
</reference>
<organism evidence="2 3">
    <name type="scientific">Brevibacillus fluminis</name>
    <dbReference type="NCBI Taxonomy" id="511487"/>
    <lineage>
        <taxon>Bacteria</taxon>
        <taxon>Bacillati</taxon>
        <taxon>Bacillota</taxon>
        <taxon>Bacilli</taxon>
        <taxon>Bacillales</taxon>
        <taxon>Paenibacillaceae</taxon>
        <taxon>Brevibacillus</taxon>
    </lineage>
</organism>
<keyword evidence="1" id="KW-1133">Transmembrane helix</keyword>
<dbReference type="AlphaFoldDB" id="A0A3M8D8X6"/>
<evidence type="ECO:0000313" key="3">
    <source>
        <dbReference type="Proteomes" id="UP000271031"/>
    </source>
</evidence>
<accession>A0A3M8D8X6</accession>
<comment type="caution">
    <text evidence="2">The sequence shown here is derived from an EMBL/GenBank/DDBJ whole genome shotgun (WGS) entry which is preliminary data.</text>
</comment>
<evidence type="ECO:0000256" key="1">
    <source>
        <dbReference type="SAM" id="Phobius"/>
    </source>
</evidence>
<dbReference type="Proteomes" id="UP000271031">
    <property type="component" value="Unassembled WGS sequence"/>
</dbReference>
<name>A0A3M8D8X6_9BACL</name>
<dbReference type="Pfam" id="PF11755">
    <property type="entry name" value="DUF3311"/>
    <property type="match status" value="1"/>
</dbReference>
<dbReference type="RefSeq" id="WP_122919759.1">
    <property type="nucleotide sequence ID" value="NZ_RHHQ01000017.1"/>
</dbReference>
<evidence type="ECO:0000313" key="2">
    <source>
        <dbReference type="EMBL" id="RNB84476.1"/>
    </source>
</evidence>
<sequence>MKLIHILGVLPFIGMLGLLPLINQVTPFMLGMPFILFWFVLWVVLTSVILAIIFRIDPANQEGDQS</sequence>
<dbReference type="OrthoDB" id="3628949at2"/>
<dbReference type="EMBL" id="RHHQ01000017">
    <property type="protein sequence ID" value="RNB84476.1"/>
    <property type="molecule type" value="Genomic_DNA"/>
</dbReference>
<feature type="transmembrane region" description="Helical" evidence="1">
    <location>
        <begin position="6"/>
        <end position="22"/>
    </location>
</feature>
<protein>
    <submittedName>
        <fullName evidence="2">DUF3311 domain-containing protein</fullName>
    </submittedName>
</protein>
<proteinExistence type="predicted"/>
<dbReference type="PANTHER" id="PTHR40034:SF1">
    <property type="entry name" value="BSL5891 PROTEIN"/>
    <property type="match status" value="1"/>
</dbReference>
<keyword evidence="1" id="KW-0472">Membrane</keyword>
<gene>
    <name evidence="2" type="ORF">EDM56_20390</name>
</gene>
<feature type="transmembrane region" description="Helical" evidence="1">
    <location>
        <begin position="34"/>
        <end position="56"/>
    </location>
</feature>